<protein>
    <submittedName>
        <fullName evidence="2">SCAN domain-containing protein 3</fullName>
    </submittedName>
</protein>
<accession>A0A0C2JT06</accession>
<dbReference type="AlphaFoldDB" id="A0A0C2JT06"/>
<evidence type="ECO:0000313" key="3">
    <source>
        <dbReference type="Proteomes" id="UP000031668"/>
    </source>
</evidence>
<dbReference type="PANTHER" id="PTHR45913:SF19">
    <property type="entry name" value="LOW QUALITY PROTEIN: ZINC FINGER BED DOMAIN-CONTAINING PROTEIN 5-LIKE"/>
    <property type="match status" value="1"/>
</dbReference>
<dbReference type="OMA" id="SCEITIL"/>
<reference evidence="2 3" key="1">
    <citation type="journal article" date="2014" name="Genome Biol. Evol.">
        <title>The genome of the myxosporean Thelohanellus kitauei shows adaptations to nutrient acquisition within its fish host.</title>
        <authorList>
            <person name="Yang Y."/>
            <person name="Xiong J."/>
            <person name="Zhou Z."/>
            <person name="Huo F."/>
            <person name="Miao W."/>
            <person name="Ran C."/>
            <person name="Liu Y."/>
            <person name="Zhang J."/>
            <person name="Feng J."/>
            <person name="Wang M."/>
            <person name="Wang M."/>
            <person name="Wang L."/>
            <person name="Yao B."/>
        </authorList>
    </citation>
    <scope>NUCLEOTIDE SEQUENCE [LARGE SCALE GENOMIC DNA]</scope>
    <source>
        <strain evidence="2">Wuqing</strain>
    </source>
</reference>
<feature type="compositionally biased region" description="Basic and acidic residues" evidence="1">
    <location>
        <begin position="7"/>
        <end position="26"/>
    </location>
</feature>
<evidence type="ECO:0000313" key="2">
    <source>
        <dbReference type="EMBL" id="KII72538.1"/>
    </source>
</evidence>
<organism evidence="2 3">
    <name type="scientific">Thelohanellus kitauei</name>
    <name type="common">Myxosporean</name>
    <dbReference type="NCBI Taxonomy" id="669202"/>
    <lineage>
        <taxon>Eukaryota</taxon>
        <taxon>Metazoa</taxon>
        <taxon>Cnidaria</taxon>
        <taxon>Myxozoa</taxon>
        <taxon>Myxosporea</taxon>
        <taxon>Bivalvulida</taxon>
        <taxon>Platysporina</taxon>
        <taxon>Myxobolidae</taxon>
        <taxon>Thelohanellus</taxon>
    </lineage>
</organism>
<comment type="caution">
    <text evidence="2">The sequence shown here is derived from an EMBL/GenBank/DDBJ whole genome shotgun (WGS) entry which is preliminary data.</text>
</comment>
<feature type="region of interest" description="Disordered" evidence="1">
    <location>
        <begin position="1"/>
        <end position="27"/>
    </location>
</feature>
<dbReference type="Proteomes" id="UP000031668">
    <property type="component" value="Unassembled WGS sequence"/>
</dbReference>
<sequence length="157" mass="17900">MGKYSKGKADHNLEHSKNKGAKDELKIKRRKYDPQYISLGFTAVGPDDDQPFCVVCLQKLLNESMKPAKSKNNFTTMQSELTSKPKEYFEMQKELYLKQKGQLMFCTTLNEKVISASYLVSLRIAYSKNPHTIAEELILSSSFDMCEVVLGMETVIK</sequence>
<evidence type="ECO:0000256" key="1">
    <source>
        <dbReference type="SAM" id="MobiDB-lite"/>
    </source>
</evidence>
<dbReference type="PANTHER" id="PTHR45913">
    <property type="entry name" value="EPM2A-INTERACTING PROTEIN 1"/>
    <property type="match status" value="1"/>
</dbReference>
<dbReference type="OrthoDB" id="1101576at2759"/>
<keyword evidence="3" id="KW-1185">Reference proteome</keyword>
<gene>
    <name evidence="2" type="ORF">RF11_04353</name>
</gene>
<name>A0A0C2JT06_THEKT</name>
<proteinExistence type="predicted"/>
<dbReference type="EMBL" id="JWZT01001186">
    <property type="protein sequence ID" value="KII72538.1"/>
    <property type="molecule type" value="Genomic_DNA"/>
</dbReference>